<evidence type="ECO:0000313" key="10">
    <source>
        <dbReference type="Proteomes" id="UP000326202"/>
    </source>
</evidence>
<dbReference type="EMBL" id="CP042906">
    <property type="protein sequence ID" value="QEX17041.1"/>
    <property type="molecule type" value="Genomic_DNA"/>
</dbReference>
<keyword evidence="2" id="KW-0963">Cytoplasm</keyword>
<dbReference type="PROSITE" id="PS50206">
    <property type="entry name" value="RHODANESE_3"/>
    <property type="match status" value="2"/>
</dbReference>
<name>A0A5J6MIM2_9PROT</name>
<dbReference type="RefSeq" id="WP_151177330.1">
    <property type="nucleotide sequence ID" value="NZ_CP042906.1"/>
</dbReference>
<organism evidence="9 10">
    <name type="scientific">Hypericibacter terrae</name>
    <dbReference type="NCBI Taxonomy" id="2602015"/>
    <lineage>
        <taxon>Bacteria</taxon>
        <taxon>Pseudomonadati</taxon>
        <taxon>Pseudomonadota</taxon>
        <taxon>Alphaproteobacteria</taxon>
        <taxon>Rhodospirillales</taxon>
        <taxon>Dongiaceae</taxon>
        <taxon>Hypericibacter</taxon>
    </lineage>
</organism>
<dbReference type="SMART" id="SM00450">
    <property type="entry name" value="RHOD"/>
    <property type="match status" value="2"/>
</dbReference>
<gene>
    <name evidence="9" type="ORF">FRZ44_23370</name>
</gene>
<evidence type="ECO:0000256" key="2">
    <source>
        <dbReference type="ARBA" id="ARBA00022490"/>
    </source>
</evidence>
<reference evidence="9 10" key="1">
    <citation type="submission" date="2019-08" db="EMBL/GenBank/DDBJ databases">
        <title>Hyperibacter terrae gen. nov., sp. nov. and Hyperibacter viscosus sp. nov., two new members in the family Rhodospirillaceae isolated from the rhizosphere of Hypericum perforatum.</title>
        <authorList>
            <person name="Noviana Z."/>
        </authorList>
    </citation>
    <scope>NUCLEOTIDE SEQUENCE [LARGE SCALE GENOMIC DNA]</scope>
    <source>
        <strain evidence="9 10">R5913</strain>
    </source>
</reference>
<dbReference type="InterPro" id="IPR045078">
    <property type="entry name" value="TST/MPST-like"/>
</dbReference>
<dbReference type="OrthoDB" id="9781034at2"/>
<dbReference type="FunFam" id="3.40.250.10:FF:000001">
    <property type="entry name" value="Sulfurtransferase"/>
    <property type="match status" value="1"/>
</dbReference>
<comment type="subcellular location">
    <subcellularLocation>
        <location evidence="1">Cytoplasm</location>
    </subcellularLocation>
</comment>
<dbReference type="GO" id="GO:0005737">
    <property type="term" value="C:cytoplasm"/>
    <property type="evidence" value="ECO:0007669"/>
    <property type="project" value="UniProtKB-SubCell"/>
</dbReference>
<dbReference type="NCBIfam" id="NF008557">
    <property type="entry name" value="PRK11493.1"/>
    <property type="match status" value="1"/>
</dbReference>
<dbReference type="InterPro" id="IPR036873">
    <property type="entry name" value="Rhodanese-like_dom_sf"/>
</dbReference>
<keyword evidence="10" id="KW-1185">Reference proteome</keyword>
<comment type="catalytic activity">
    <reaction evidence="5">
        <text>2-oxo-3-sulfanylpropanoate + [thioredoxin]-dithiol = [thioredoxin]-disulfide + hydrogen sulfide + pyruvate + H(+)</text>
        <dbReference type="Rhea" id="RHEA:21740"/>
        <dbReference type="Rhea" id="RHEA-COMP:10698"/>
        <dbReference type="Rhea" id="RHEA-COMP:10700"/>
        <dbReference type="ChEBI" id="CHEBI:15361"/>
        <dbReference type="ChEBI" id="CHEBI:15378"/>
        <dbReference type="ChEBI" id="CHEBI:29919"/>
        <dbReference type="ChEBI" id="CHEBI:29950"/>
        <dbReference type="ChEBI" id="CHEBI:50058"/>
        <dbReference type="ChEBI" id="CHEBI:57678"/>
        <dbReference type="EC" id="2.8.1.2"/>
    </reaction>
    <physiologicalReaction direction="left-to-right" evidence="5">
        <dbReference type="Rhea" id="RHEA:21741"/>
    </physiologicalReaction>
</comment>
<dbReference type="PANTHER" id="PTHR11364">
    <property type="entry name" value="THIOSULFATE SULFERTANSFERASE"/>
    <property type="match status" value="1"/>
</dbReference>
<dbReference type="SUPFAM" id="SSF52821">
    <property type="entry name" value="Rhodanese/Cell cycle control phosphatase"/>
    <property type="match status" value="2"/>
</dbReference>
<dbReference type="FunFam" id="3.40.250.10:FF:000015">
    <property type="entry name" value="Sulfurtransferase"/>
    <property type="match status" value="1"/>
</dbReference>
<dbReference type="CDD" id="cd01449">
    <property type="entry name" value="TST_Repeat_2"/>
    <property type="match status" value="1"/>
</dbReference>
<evidence type="ECO:0000256" key="1">
    <source>
        <dbReference type="ARBA" id="ARBA00004496"/>
    </source>
</evidence>
<evidence type="ECO:0000259" key="8">
    <source>
        <dbReference type="PROSITE" id="PS50206"/>
    </source>
</evidence>
<dbReference type="GO" id="GO:0004792">
    <property type="term" value="F:thiosulfate-cyanide sulfurtransferase activity"/>
    <property type="evidence" value="ECO:0007669"/>
    <property type="project" value="InterPro"/>
</dbReference>
<protein>
    <recommendedName>
        <fullName evidence="6">Sulfurtransferase</fullName>
    </recommendedName>
</protein>
<feature type="domain" description="Rhodanese" evidence="8">
    <location>
        <begin position="23"/>
        <end position="140"/>
    </location>
</feature>
<feature type="domain" description="Rhodanese" evidence="8">
    <location>
        <begin position="170"/>
        <end position="285"/>
    </location>
</feature>
<evidence type="ECO:0000256" key="7">
    <source>
        <dbReference type="SAM" id="MobiDB-lite"/>
    </source>
</evidence>
<dbReference type="PANTHER" id="PTHR11364:SF27">
    <property type="entry name" value="SULFURTRANSFERASE"/>
    <property type="match status" value="1"/>
</dbReference>
<evidence type="ECO:0000313" key="9">
    <source>
        <dbReference type="EMBL" id="QEX17041.1"/>
    </source>
</evidence>
<dbReference type="GO" id="GO:0016784">
    <property type="term" value="F:3-mercaptopyruvate sulfurtransferase activity"/>
    <property type="evidence" value="ECO:0007669"/>
    <property type="project" value="UniProtKB-EC"/>
</dbReference>
<dbReference type="PROSITE" id="PS00380">
    <property type="entry name" value="RHODANESE_1"/>
    <property type="match status" value="1"/>
</dbReference>
<proteinExistence type="predicted"/>
<evidence type="ECO:0000256" key="3">
    <source>
        <dbReference type="ARBA" id="ARBA00022679"/>
    </source>
</evidence>
<dbReference type="KEGG" id="htq:FRZ44_23370"/>
<evidence type="ECO:0000256" key="6">
    <source>
        <dbReference type="RuleBase" id="RU000507"/>
    </source>
</evidence>
<dbReference type="Pfam" id="PF00581">
    <property type="entry name" value="Rhodanese"/>
    <property type="match status" value="2"/>
</dbReference>
<feature type="region of interest" description="Disordered" evidence="7">
    <location>
        <begin position="180"/>
        <end position="200"/>
    </location>
</feature>
<dbReference type="PROSITE" id="PS00683">
    <property type="entry name" value="RHODANESE_2"/>
    <property type="match status" value="1"/>
</dbReference>
<dbReference type="Proteomes" id="UP000326202">
    <property type="component" value="Chromosome"/>
</dbReference>
<evidence type="ECO:0000256" key="5">
    <source>
        <dbReference type="ARBA" id="ARBA00051793"/>
    </source>
</evidence>
<evidence type="ECO:0000256" key="4">
    <source>
        <dbReference type="ARBA" id="ARBA00022737"/>
    </source>
</evidence>
<keyword evidence="4" id="KW-0677">Repeat</keyword>
<dbReference type="CDD" id="cd01448">
    <property type="entry name" value="TST_Repeat_1"/>
    <property type="match status" value="1"/>
</dbReference>
<accession>A0A5J6MIM2</accession>
<dbReference type="InterPro" id="IPR001763">
    <property type="entry name" value="Rhodanese-like_dom"/>
</dbReference>
<sequence length="286" mass="31600">MTVTAYANPDSLVSTAWLAERLASPDIRVVDATYYLPVQGKNARAEYEARHIPGAVFFDIDEIADTSVPLPHMLPSPEKFSSRMRKLGLGDGNKIVIYDAHGMMSAARVWWTFRAFGHRDVAILDGGLPKWIAEGRPVDDALPHPRERHLTARFNNFLVRDKEQVRANIASKREQLVDARSATRFQGAEPEPWPGRRSGHIPGSFNVPYTDLLDPANKTFLPADRIRTRFQQAGVDLGKPVICSCGSGITACVLAFALHLVGDENVAVYDGSWSEWGLPGDTPVEP</sequence>
<dbReference type="AlphaFoldDB" id="A0A5J6MIM2"/>
<keyword evidence="3 6" id="KW-0808">Transferase</keyword>
<dbReference type="InterPro" id="IPR001307">
    <property type="entry name" value="Thiosulphate_STrfase_CS"/>
</dbReference>
<dbReference type="Gene3D" id="3.40.250.10">
    <property type="entry name" value="Rhodanese-like domain"/>
    <property type="match status" value="2"/>
</dbReference>